<protein>
    <submittedName>
        <fullName evidence="3">DivIVA domain-containing protein</fullName>
    </submittedName>
</protein>
<dbReference type="Proteomes" id="UP000721415">
    <property type="component" value="Unassembled WGS sequence"/>
</dbReference>
<evidence type="ECO:0000313" key="4">
    <source>
        <dbReference type="Proteomes" id="UP000721415"/>
    </source>
</evidence>
<evidence type="ECO:0000256" key="2">
    <source>
        <dbReference type="SAM" id="MobiDB-lite"/>
    </source>
</evidence>
<dbReference type="EMBL" id="JACBXQ010000004">
    <property type="protein sequence ID" value="MBG9986733.1"/>
    <property type="molecule type" value="Genomic_DNA"/>
</dbReference>
<feature type="coiled-coil region" evidence="1">
    <location>
        <begin position="16"/>
        <end position="50"/>
    </location>
</feature>
<keyword evidence="4" id="KW-1185">Reference proteome</keyword>
<keyword evidence="1" id="KW-0175">Coiled coil</keyword>
<evidence type="ECO:0000313" key="3">
    <source>
        <dbReference type="EMBL" id="MBG9986733.1"/>
    </source>
</evidence>
<evidence type="ECO:0000256" key="1">
    <source>
        <dbReference type="SAM" id="Coils"/>
    </source>
</evidence>
<organism evidence="3 4">
    <name type="scientific">Facklamia lactis</name>
    <dbReference type="NCBI Taxonomy" id="2749967"/>
    <lineage>
        <taxon>Bacteria</taxon>
        <taxon>Bacillati</taxon>
        <taxon>Bacillota</taxon>
        <taxon>Bacilli</taxon>
        <taxon>Lactobacillales</taxon>
        <taxon>Aerococcaceae</taxon>
        <taxon>Facklamia</taxon>
    </lineage>
</organism>
<sequence length="220" mass="25744">MERISEVSVNIFGYNRKQVNQLVEYKDQQIKELESKQNTLEQKLQAMEEKLHYYQSIESALKDGLVDARKTGNEIISDSEEEAEKILARTNEQVAQYKENLSQYSRELVTTGVDLKERFVKMQNQMLGMVQEYEEFISQTNFESVFPSKQVNRFMDQVDHYEKDKDLEVEQAKAKSMGPENQLSEEEKQELQRLIQEVIQNESGAKVKDDKLVDFKRAQG</sequence>
<dbReference type="RefSeq" id="WP_197115649.1">
    <property type="nucleotide sequence ID" value="NZ_JACBXQ010000004.1"/>
</dbReference>
<feature type="coiled-coil region" evidence="1">
    <location>
        <begin position="80"/>
        <end position="107"/>
    </location>
</feature>
<comment type="caution">
    <text evidence="3">The sequence shown here is derived from an EMBL/GenBank/DDBJ whole genome shotgun (WGS) entry which is preliminary data.</text>
</comment>
<accession>A0ABS0LRF1</accession>
<feature type="region of interest" description="Disordered" evidence="2">
    <location>
        <begin position="170"/>
        <end position="189"/>
    </location>
</feature>
<reference evidence="3 4" key="1">
    <citation type="submission" date="2020-07" db="EMBL/GenBank/DDBJ databases">
        <title>Facklamia lactis sp. nov., isolated from raw milk.</title>
        <authorList>
            <person name="Doll E.V."/>
            <person name="Huptas C."/>
            <person name="Staib L."/>
            <person name="Wenning M."/>
            <person name="Scherer S."/>
        </authorList>
    </citation>
    <scope>NUCLEOTIDE SEQUENCE [LARGE SCALE GENOMIC DNA]</scope>
    <source>
        <strain evidence="3 4">DSM 111018</strain>
    </source>
</reference>
<proteinExistence type="predicted"/>
<gene>
    <name evidence="3" type="ORF">HZY91_07465</name>
</gene>
<dbReference type="Pfam" id="PF05103">
    <property type="entry name" value="DivIVA"/>
    <property type="match status" value="1"/>
</dbReference>
<name>A0ABS0LRF1_9LACT</name>
<dbReference type="InterPro" id="IPR007793">
    <property type="entry name" value="DivIVA_fam"/>
</dbReference>